<feature type="domain" description="TIR" evidence="1">
    <location>
        <begin position="8"/>
        <end position="176"/>
    </location>
</feature>
<dbReference type="Gene3D" id="3.40.50.300">
    <property type="entry name" value="P-loop containing nucleotide triphosphate hydrolases"/>
    <property type="match status" value="1"/>
</dbReference>
<reference evidence="2 3" key="1">
    <citation type="journal article" date="2023" name="Plants (Basel)">
        <title>Bridging the Gap: Combining Genomics and Transcriptomics Approaches to Understand Stylosanthes scabra, an Orphan Legume from the Brazilian Caatinga.</title>
        <authorList>
            <person name="Ferreira-Neto J.R.C."/>
            <person name="da Silva M.D."/>
            <person name="Binneck E."/>
            <person name="de Melo N.F."/>
            <person name="da Silva R.H."/>
            <person name="de Melo A.L.T.M."/>
            <person name="Pandolfi V."/>
            <person name="Bustamante F.O."/>
            <person name="Brasileiro-Vidal A.C."/>
            <person name="Benko-Iseppon A.M."/>
        </authorList>
    </citation>
    <scope>NUCLEOTIDE SEQUENCE [LARGE SCALE GENOMIC DNA]</scope>
    <source>
        <tissue evidence="2">Leaves</tissue>
    </source>
</reference>
<dbReference type="SUPFAM" id="SSF52540">
    <property type="entry name" value="P-loop containing nucleoside triphosphate hydrolases"/>
    <property type="match status" value="1"/>
</dbReference>
<dbReference type="Proteomes" id="UP001341840">
    <property type="component" value="Unassembled WGS sequence"/>
</dbReference>
<dbReference type="InterPro" id="IPR042197">
    <property type="entry name" value="Apaf_helical"/>
</dbReference>
<dbReference type="SMART" id="SM00255">
    <property type="entry name" value="TIR"/>
    <property type="match status" value="1"/>
</dbReference>
<evidence type="ECO:0000259" key="1">
    <source>
        <dbReference type="PROSITE" id="PS50104"/>
    </source>
</evidence>
<comment type="caution">
    <text evidence="2">The sequence shown here is derived from an EMBL/GenBank/DDBJ whole genome shotgun (WGS) entry which is preliminary data.</text>
</comment>
<dbReference type="Pfam" id="PF00931">
    <property type="entry name" value="NB-ARC"/>
    <property type="match status" value="1"/>
</dbReference>
<dbReference type="PANTHER" id="PTHR11017">
    <property type="entry name" value="LEUCINE-RICH REPEAT-CONTAINING PROTEIN"/>
    <property type="match status" value="1"/>
</dbReference>
<dbReference type="InterPro" id="IPR035897">
    <property type="entry name" value="Toll_tir_struct_dom_sf"/>
</dbReference>
<evidence type="ECO:0000313" key="2">
    <source>
        <dbReference type="EMBL" id="MED6114927.1"/>
    </source>
</evidence>
<organism evidence="2 3">
    <name type="scientific">Stylosanthes scabra</name>
    <dbReference type="NCBI Taxonomy" id="79078"/>
    <lineage>
        <taxon>Eukaryota</taxon>
        <taxon>Viridiplantae</taxon>
        <taxon>Streptophyta</taxon>
        <taxon>Embryophyta</taxon>
        <taxon>Tracheophyta</taxon>
        <taxon>Spermatophyta</taxon>
        <taxon>Magnoliopsida</taxon>
        <taxon>eudicotyledons</taxon>
        <taxon>Gunneridae</taxon>
        <taxon>Pentapetalae</taxon>
        <taxon>rosids</taxon>
        <taxon>fabids</taxon>
        <taxon>Fabales</taxon>
        <taxon>Fabaceae</taxon>
        <taxon>Papilionoideae</taxon>
        <taxon>50 kb inversion clade</taxon>
        <taxon>dalbergioids sensu lato</taxon>
        <taxon>Dalbergieae</taxon>
        <taxon>Pterocarpus clade</taxon>
        <taxon>Stylosanthes</taxon>
    </lineage>
</organism>
<dbReference type="InterPro" id="IPR027417">
    <property type="entry name" value="P-loop_NTPase"/>
</dbReference>
<protein>
    <recommendedName>
        <fullName evidence="1">TIR domain-containing protein</fullName>
    </recommendedName>
</protein>
<dbReference type="InterPro" id="IPR044974">
    <property type="entry name" value="Disease_R_plants"/>
</dbReference>
<evidence type="ECO:0000313" key="3">
    <source>
        <dbReference type="Proteomes" id="UP001341840"/>
    </source>
</evidence>
<proteinExistence type="predicted"/>
<accession>A0ABU6QU10</accession>
<gene>
    <name evidence="2" type="ORF">PIB30_085248</name>
</gene>
<dbReference type="PROSITE" id="PS50104">
    <property type="entry name" value="TIR"/>
    <property type="match status" value="1"/>
</dbReference>
<dbReference type="InterPro" id="IPR000157">
    <property type="entry name" value="TIR_dom"/>
</dbReference>
<dbReference type="SUPFAM" id="SSF52200">
    <property type="entry name" value="Toll/Interleukin receptor TIR domain"/>
    <property type="match status" value="1"/>
</dbReference>
<dbReference type="PANTHER" id="PTHR11017:SF259">
    <property type="entry name" value="ADP-RIBOSYL CYCLASE_CYCLIC ADP-RIBOSE HYDROLASE"/>
    <property type="match status" value="1"/>
</dbReference>
<dbReference type="Pfam" id="PF01582">
    <property type="entry name" value="TIR"/>
    <property type="match status" value="1"/>
</dbReference>
<dbReference type="Gene3D" id="1.10.8.430">
    <property type="entry name" value="Helical domain of apoptotic protease-activating factors"/>
    <property type="match status" value="1"/>
</dbReference>
<keyword evidence="3" id="KW-1185">Reference proteome</keyword>
<dbReference type="EMBL" id="JASCZI010001414">
    <property type="protein sequence ID" value="MED6114927.1"/>
    <property type="molecule type" value="Genomic_DNA"/>
</dbReference>
<dbReference type="Gene3D" id="3.40.50.10140">
    <property type="entry name" value="Toll/interleukin-1 receptor homology (TIR) domain"/>
    <property type="match status" value="1"/>
</dbReference>
<sequence length="433" mass="49260">MDCMSKNWKYDVFVSFRGETRFNFTDHLFAALHRHAILAFRDDTKLDKGEVISEGLMQAIEGSQVFIVVFSMDYASSTWCLRELAKIADCSQVTGQHVLPIFYDVSPAVVRWQTGNYEKAFLKHEERYKDDAEMMEQVLRWRGALTQVANLSGWDVNDKSQSSEIEKIVRKVTNILSPKLSSSSLSNDIVGMHSPLEELEKFLVLDSGDDVRVVGICGMGGIGKSTLATLLYKKISHQYDVSCFVDDVSKIYGDSGPLGIQKQLLCQAFMEEESRKCNLLQANNLIQNRLCHRKVFIVLDNVDNGIQLEKLALKREWVGRGSRIIIVSRDEHILREYGVDGVCKVQLLNHENSRQLFCRKAFKSNHVAKGYESLTNSALTYANGLPLAIRVLGSFLYGREVCEWSSALVRLKEYPTKYFLILHVFSPMRMKII</sequence>
<dbReference type="InterPro" id="IPR002182">
    <property type="entry name" value="NB-ARC"/>
</dbReference>
<name>A0ABU6QU10_9FABA</name>
<dbReference type="PRINTS" id="PR00364">
    <property type="entry name" value="DISEASERSIST"/>
</dbReference>